<dbReference type="Proteomes" id="UP000489600">
    <property type="component" value="Unassembled WGS sequence"/>
</dbReference>
<reference evidence="1" key="1">
    <citation type="submission" date="2019-07" db="EMBL/GenBank/DDBJ databases">
        <authorList>
            <person name="Dittberner H."/>
        </authorList>
    </citation>
    <scope>NUCLEOTIDE SEQUENCE [LARGE SCALE GENOMIC DNA]</scope>
</reference>
<dbReference type="EMBL" id="CABITT030000003">
    <property type="protein sequence ID" value="VVA99914.1"/>
    <property type="molecule type" value="Genomic_DNA"/>
</dbReference>
<sequence>MEAVLVDCAQNNLRHFVYKNATSCASPLEMEKLQRFWVYCVWIPKLYFIHRQIRLIQISAAPEPESPSSVTLLLISGKNNFVGVEHGRPMLWRNKYDT</sequence>
<accession>A0A565BEX7</accession>
<dbReference type="AlphaFoldDB" id="A0A565BEX7"/>
<evidence type="ECO:0000313" key="1">
    <source>
        <dbReference type="EMBL" id="VVA99914.1"/>
    </source>
</evidence>
<protein>
    <submittedName>
        <fullName evidence="1">Uncharacterized protein</fullName>
    </submittedName>
</protein>
<keyword evidence="2" id="KW-1185">Reference proteome</keyword>
<comment type="caution">
    <text evidence="1">The sequence shown here is derived from an EMBL/GenBank/DDBJ whole genome shotgun (WGS) entry which is preliminary data.</text>
</comment>
<organism evidence="1 2">
    <name type="scientific">Arabis nemorensis</name>
    <dbReference type="NCBI Taxonomy" id="586526"/>
    <lineage>
        <taxon>Eukaryota</taxon>
        <taxon>Viridiplantae</taxon>
        <taxon>Streptophyta</taxon>
        <taxon>Embryophyta</taxon>
        <taxon>Tracheophyta</taxon>
        <taxon>Spermatophyta</taxon>
        <taxon>Magnoliopsida</taxon>
        <taxon>eudicotyledons</taxon>
        <taxon>Gunneridae</taxon>
        <taxon>Pentapetalae</taxon>
        <taxon>rosids</taxon>
        <taxon>malvids</taxon>
        <taxon>Brassicales</taxon>
        <taxon>Brassicaceae</taxon>
        <taxon>Arabideae</taxon>
        <taxon>Arabis</taxon>
    </lineage>
</organism>
<proteinExistence type="predicted"/>
<evidence type="ECO:0000313" key="2">
    <source>
        <dbReference type="Proteomes" id="UP000489600"/>
    </source>
</evidence>
<gene>
    <name evidence="1" type="ORF">ANE_LOCUS10359</name>
</gene>
<name>A0A565BEX7_9BRAS</name>